<reference evidence="6 7" key="1">
    <citation type="submission" date="2020-11" db="EMBL/GenBank/DDBJ databases">
        <title>Winogradskyella marina sp. nov., isolated from marine sediment.</title>
        <authorList>
            <person name="Bo J."/>
            <person name="Wang S."/>
            <person name="Song X."/>
            <person name="Du Z."/>
        </authorList>
    </citation>
    <scope>NUCLEOTIDE SEQUENCE [LARGE SCALE GENOMIC DNA]</scope>
    <source>
        <strain evidence="6 7">F6397</strain>
    </source>
</reference>
<feature type="transmembrane region" description="Helical" evidence="5">
    <location>
        <begin position="100"/>
        <end position="130"/>
    </location>
</feature>
<protein>
    <recommendedName>
        <fullName evidence="5">Probable membrane transporter protein</fullName>
    </recommendedName>
</protein>
<feature type="transmembrane region" description="Helical" evidence="5">
    <location>
        <begin position="43"/>
        <end position="62"/>
    </location>
</feature>
<dbReference type="Pfam" id="PF01925">
    <property type="entry name" value="TauE"/>
    <property type="match status" value="1"/>
</dbReference>
<organism evidence="6 7">
    <name type="scientific">Winogradskyella marina</name>
    <dbReference type="NCBI Taxonomy" id="2785530"/>
    <lineage>
        <taxon>Bacteria</taxon>
        <taxon>Pseudomonadati</taxon>
        <taxon>Bacteroidota</taxon>
        <taxon>Flavobacteriia</taxon>
        <taxon>Flavobacteriales</taxon>
        <taxon>Flavobacteriaceae</taxon>
        <taxon>Winogradskyella</taxon>
    </lineage>
</organism>
<dbReference type="PANTHER" id="PTHR43701:SF2">
    <property type="entry name" value="MEMBRANE TRANSPORTER PROTEIN YJNA-RELATED"/>
    <property type="match status" value="1"/>
</dbReference>
<keyword evidence="7" id="KW-1185">Reference proteome</keyword>
<evidence type="ECO:0000256" key="2">
    <source>
        <dbReference type="ARBA" id="ARBA00022692"/>
    </source>
</evidence>
<dbReference type="PANTHER" id="PTHR43701">
    <property type="entry name" value="MEMBRANE TRANSPORTER PROTEIN MJ0441-RELATED"/>
    <property type="match status" value="1"/>
</dbReference>
<comment type="subcellular location">
    <subcellularLocation>
        <location evidence="5">Cell membrane</location>
        <topology evidence="5">Multi-pass membrane protein</topology>
    </subcellularLocation>
    <subcellularLocation>
        <location evidence="1">Membrane</location>
        <topology evidence="1">Multi-pass membrane protein</topology>
    </subcellularLocation>
</comment>
<evidence type="ECO:0000313" key="6">
    <source>
        <dbReference type="EMBL" id="MBF8148341.1"/>
    </source>
</evidence>
<evidence type="ECO:0000313" key="7">
    <source>
        <dbReference type="Proteomes" id="UP000611215"/>
    </source>
</evidence>
<dbReference type="InterPro" id="IPR002781">
    <property type="entry name" value="TM_pro_TauE-like"/>
</dbReference>
<feature type="transmembrane region" description="Helical" evidence="5">
    <location>
        <begin position="6"/>
        <end position="36"/>
    </location>
</feature>
<comment type="caution">
    <text evidence="6">The sequence shown here is derived from an EMBL/GenBank/DDBJ whole genome shotgun (WGS) entry which is preliminary data.</text>
</comment>
<evidence type="ECO:0000256" key="5">
    <source>
        <dbReference type="RuleBase" id="RU363041"/>
    </source>
</evidence>
<accession>A0ABS0ED14</accession>
<feature type="transmembrane region" description="Helical" evidence="5">
    <location>
        <begin position="249"/>
        <end position="266"/>
    </location>
</feature>
<name>A0ABS0ED14_9FLAO</name>
<keyword evidence="4 5" id="KW-0472">Membrane</keyword>
<keyword evidence="2 5" id="KW-0812">Transmembrane</keyword>
<proteinExistence type="inferred from homology"/>
<dbReference type="InterPro" id="IPR051598">
    <property type="entry name" value="TSUP/Inactive_protease-like"/>
</dbReference>
<keyword evidence="5" id="KW-1003">Cell membrane</keyword>
<comment type="similarity">
    <text evidence="5">Belongs to the 4-toluene sulfonate uptake permease (TSUP) (TC 2.A.102) family.</text>
</comment>
<gene>
    <name evidence="6" type="ORF">ITJ86_00440</name>
</gene>
<dbReference type="EMBL" id="JADOET010000001">
    <property type="protein sequence ID" value="MBF8148341.1"/>
    <property type="molecule type" value="Genomic_DNA"/>
</dbReference>
<dbReference type="Proteomes" id="UP000611215">
    <property type="component" value="Unassembled WGS sequence"/>
</dbReference>
<feature type="transmembrane region" description="Helical" evidence="5">
    <location>
        <begin position="150"/>
        <end position="183"/>
    </location>
</feature>
<feature type="transmembrane region" description="Helical" evidence="5">
    <location>
        <begin position="74"/>
        <end position="93"/>
    </location>
</feature>
<dbReference type="RefSeq" id="WP_195869630.1">
    <property type="nucleotide sequence ID" value="NZ_JADOET010000001.1"/>
</dbReference>
<evidence type="ECO:0000256" key="1">
    <source>
        <dbReference type="ARBA" id="ARBA00004141"/>
    </source>
</evidence>
<sequence length="267" mass="28692">MELVEILGYIGALIVGLVLGLIGGGGSILTVPILVYFLNFSPIVATGYSLFVVGSTALVGTVRNIKKNSIDFKTAIIFAIPSIITIFMVRSLVIPNLPEVIFTLGGFSLTNSLLIMLIFSITMLLAGWSMIKSKNVISEDTVKQFDSSHYFAIGTQAIGIGALAGLVGAGGGFLIVPALVLLVKLPIKKAISTSLFIIAIQSLIGFLGDLKTLNINWEFLITFTFISIIGIFIGLALSKKISAKRLKRGFGYFTIVMAIYILFKELF</sequence>
<evidence type="ECO:0000256" key="4">
    <source>
        <dbReference type="ARBA" id="ARBA00023136"/>
    </source>
</evidence>
<evidence type="ECO:0000256" key="3">
    <source>
        <dbReference type="ARBA" id="ARBA00022989"/>
    </source>
</evidence>
<keyword evidence="3 5" id="KW-1133">Transmembrane helix</keyword>
<feature type="transmembrane region" description="Helical" evidence="5">
    <location>
        <begin position="219"/>
        <end position="237"/>
    </location>
</feature>